<evidence type="ECO:0000256" key="3">
    <source>
        <dbReference type="ARBA" id="ARBA00023163"/>
    </source>
</evidence>
<dbReference type="EMBL" id="BAAANN010000031">
    <property type="protein sequence ID" value="GAA1979185.1"/>
    <property type="molecule type" value="Genomic_DNA"/>
</dbReference>
<evidence type="ECO:0000313" key="6">
    <source>
        <dbReference type="Proteomes" id="UP001501116"/>
    </source>
</evidence>
<dbReference type="Gene3D" id="1.10.260.40">
    <property type="entry name" value="lambda repressor-like DNA-binding domains"/>
    <property type="match status" value="1"/>
</dbReference>
<dbReference type="SUPFAM" id="SSF53822">
    <property type="entry name" value="Periplasmic binding protein-like I"/>
    <property type="match status" value="1"/>
</dbReference>
<evidence type="ECO:0000259" key="4">
    <source>
        <dbReference type="PROSITE" id="PS50932"/>
    </source>
</evidence>
<protein>
    <submittedName>
        <fullName evidence="5">LacI family DNA-binding transcriptional regulator</fullName>
    </submittedName>
</protein>
<dbReference type="InterPro" id="IPR046335">
    <property type="entry name" value="LacI/GalR-like_sensor"/>
</dbReference>
<dbReference type="Gene3D" id="3.40.50.2300">
    <property type="match status" value="2"/>
</dbReference>
<proteinExistence type="predicted"/>
<dbReference type="GO" id="GO:0003677">
    <property type="term" value="F:DNA binding"/>
    <property type="evidence" value="ECO:0007669"/>
    <property type="project" value="UniProtKB-KW"/>
</dbReference>
<feature type="domain" description="HTH lacI-type" evidence="4">
    <location>
        <begin position="2"/>
        <end position="56"/>
    </location>
</feature>
<dbReference type="CDD" id="cd01392">
    <property type="entry name" value="HTH_LacI"/>
    <property type="match status" value="1"/>
</dbReference>
<gene>
    <name evidence="5" type="ORF">GCM10009754_64250</name>
</gene>
<dbReference type="PANTHER" id="PTHR30146:SF109">
    <property type="entry name" value="HTH-TYPE TRANSCRIPTIONAL REGULATOR GALS"/>
    <property type="match status" value="1"/>
</dbReference>
<dbReference type="SMART" id="SM00354">
    <property type="entry name" value="HTH_LACI"/>
    <property type="match status" value="1"/>
</dbReference>
<dbReference type="PROSITE" id="PS50932">
    <property type="entry name" value="HTH_LACI_2"/>
    <property type="match status" value="1"/>
</dbReference>
<keyword evidence="3" id="KW-0804">Transcription</keyword>
<dbReference type="Pfam" id="PF13377">
    <property type="entry name" value="Peripla_BP_3"/>
    <property type="match status" value="1"/>
</dbReference>
<dbReference type="InterPro" id="IPR010982">
    <property type="entry name" value="Lambda_DNA-bd_dom_sf"/>
</dbReference>
<evidence type="ECO:0000313" key="5">
    <source>
        <dbReference type="EMBL" id="GAA1979185.1"/>
    </source>
</evidence>
<evidence type="ECO:0000256" key="2">
    <source>
        <dbReference type="ARBA" id="ARBA00023125"/>
    </source>
</evidence>
<keyword evidence="1" id="KW-0805">Transcription regulation</keyword>
<evidence type="ECO:0000256" key="1">
    <source>
        <dbReference type="ARBA" id="ARBA00023015"/>
    </source>
</evidence>
<dbReference type="Pfam" id="PF00356">
    <property type="entry name" value="LacI"/>
    <property type="match status" value="1"/>
</dbReference>
<sequence>MVTAREVAKLAGVSQATVSRVLHDHASVSEDARRKVRRVMAETGYQPNGAARAMRTNRTGTVGLIVDDMTNPFYPELVRVLGAELGAAGLRMILWDSAGPGERAALDAIDQRLVDGLLFTTATAASVPLARAIDRGAPVVLVNRTVPDLACDQVDSDNHAGAAAAARYFAAAGRREVALVDGPRDASTARDRGAGFRAGCAGNGLELPESRIAGGGLSHDGGRAAMARILAGGPAPSAVFCANDFSAFGALDALADAGLRVPEDVWVIGYDDIPMAAWGAFGLTTVRQPLADMAATAVSLLRERVAEPGRAVRHQRFRNDLVVRRTTNGQEVLR</sequence>
<dbReference type="PANTHER" id="PTHR30146">
    <property type="entry name" value="LACI-RELATED TRANSCRIPTIONAL REPRESSOR"/>
    <property type="match status" value="1"/>
</dbReference>
<dbReference type="SUPFAM" id="SSF47413">
    <property type="entry name" value="lambda repressor-like DNA-binding domains"/>
    <property type="match status" value="1"/>
</dbReference>
<reference evidence="5 6" key="1">
    <citation type="journal article" date="2019" name="Int. J. Syst. Evol. Microbiol.">
        <title>The Global Catalogue of Microorganisms (GCM) 10K type strain sequencing project: providing services to taxonomists for standard genome sequencing and annotation.</title>
        <authorList>
            <consortium name="The Broad Institute Genomics Platform"/>
            <consortium name="The Broad Institute Genome Sequencing Center for Infectious Disease"/>
            <person name="Wu L."/>
            <person name="Ma J."/>
        </authorList>
    </citation>
    <scope>NUCLEOTIDE SEQUENCE [LARGE SCALE GENOMIC DNA]</scope>
    <source>
        <strain evidence="5 6">JCM 14545</strain>
    </source>
</reference>
<dbReference type="RefSeq" id="WP_344427507.1">
    <property type="nucleotide sequence ID" value="NZ_BAAANN010000031.1"/>
</dbReference>
<name>A0ABN2S2B7_9PSEU</name>
<organism evidence="5 6">
    <name type="scientific">Amycolatopsis minnesotensis</name>
    <dbReference type="NCBI Taxonomy" id="337894"/>
    <lineage>
        <taxon>Bacteria</taxon>
        <taxon>Bacillati</taxon>
        <taxon>Actinomycetota</taxon>
        <taxon>Actinomycetes</taxon>
        <taxon>Pseudonocardiales</taxon>
        <taxon>Pseudonocardiaceae</taxon>
        <taxon>Amycolatopsis</taxon>
    </lineage>
</organism>
<dbReference type="Proteomes" id="UP001501116">
    <property type="component" value="Unassembled WGS sequence"/>
</dbReference>
<comment type="caution">
    <text evidence="5">The sequence shown here is derived from an EMBL/GenBank/DDBJ whole genome shotgun (WGS) entry which is preliminary data.</text>
</comment>
<keyword evidence="6" id="KW-1185">Reference proteome</keyword>
<accession>A0ABN2S2B7</accession>
<dbReference type="CDD" id="cd06278">
    <property type="entry name" value="PBP1_LacI-like"/>
    <property type="match status" value="1"/>
</dbReference>
<keyword evidence="2 5" id="KW-0238">DNA-binding</keyword>
<dbReference type="InterPro" id="IPR028082">
    <property type="entry name" value="Peripla_BP_I"/>
</dbReference>
<dbReference type="InterPro" id="IPR000843">
    <property type="entry name" value="HTH_LacI"/>
</dbReference>